<keyword evidence="1" id="KW-1133">Transmembrane helix</keyword>
<reference evidence="2 3" key="1">
    <citation type="submission" date="2019-12" db="EMBL/GenBank/DDBJ databases">
        <authorList>
            <person name="Kim Y.S."/>
        </authorList>
    </citation>
    <scope>NUCLEOTIDE SEQUENCE [LARGE SCALE GENOMIC DNA]</scope>
    <source>
        <strain evidence="2 3">GA093</strain>
    </source>
</reference>
<dbReference type="Proteomes" id="UP000471501">
    <property type="component" value="Unassembled WGS sequence"/>
</dbReference>
<feature type="transmembrane region" description="Helical" evidence="1">
    <location>
        <begin position="94"/>
        <end position="114"/>
    </location>
</feature>
<keyword evidence="1" id="KW-0812">Transmembrane</keyword>
<dbReference type="RefSeq" id="WP_160372877.1">
    <property type="nucleotide sequence ID" value="NZ_WSTB01000001.1"/>
</dbReference>
<sequence length="175" mass="19951">MENQQLFVAHYKSLQQAEDAIKKLKKSGYDITKLSIIGKDCYTEQNVLGYFNIYDKMEKWSTTGLFAIGLCGLLFGLLFIFNLTANLPYFRIPIIYACVAVLLGATLPLIGMGFSKDKTIKYKTEVKARKYVLLAQETNANIEIMRTTLNTHIPKENSIEEKENRALLENEAFHL</sequence>
<protein>
    <submittedName>
        <fullName evidence="2">DUF1269 domain-containing protein</fullName>
    </submittedName>
</protein>
<accession>A0A6I4NE98</accession>
<gene>
    <name evidence="2" type="ORF">GON26_01035</name>
</gene>
<proteinExistence type="predicted"/>
<feature type="transmembrane region" description="Helical" evidence="1">
    <location>
        <begin position="64"/>
        <end position="82"/>
    </location>
</feature>
<evidence type="ECO:0000313" key="2">
    <source>
        <dbReference type="EMBL" id="MWB92936.1"/>
    </source>
</evidence>
<organism evidence="2 3">
    <name type="scientific">Flavobacterium hydrocarbonoxydans</name>
    <dbReference type="NCBI Taxonomy" id="2683249"/>
    <lineage>
        <taxon>Bacteria</taxon>
        <taxon>Pseudomonadati</taxon>
        <taxon>Bacteroidota</taxon>
        <taxon>Flavobacteriia</taxon>
        <taxon>Flavobacteriales</taxon>
        <taxon>Flavobacteriaceae</taxon>
        <taxon>Flavobacterium</taxon>
    </lineage>
</organism>
<name>A0A6I4NE98_9FLAO</name>
<dbReference type="AlphaFoldDB" id="A0A6I4NE98"/>
<evidence type="ECO:0000256" key="1">
    <source>
        <dbReference type="SAM" id="Phobius"/>
    </source>
</evidence>
<keyword evidence="1" id="KW-0472">Membrane</keyword>
<keyword evidence="3" id="KW-1185">Reference proteome</keyword>
<evidence type="ECO:0000313" key="3">
    <source>
        <dbReference type="Proteomes" id="UP000471501"/>
    </source>
</evidence>
<dbReference type="EMBL" id="WSTB01000001">
    <property type="protein sequence ID" value="MWB92936.1"/>
    <property type="molecule type" value="Genomic_DNA"/>
</dbReference>
<comment type="caution">
    <text evidence="2">The sequence shown here is derived from an EMBL/GenBank/DDBJ whole genome shotgun (WGS) entry which is preliminary data.</text>
</comment>